<protein>
    <submittedName>
        <fullName evidence="1">Uncharacterized protein</fullName>
    </submittedName>
</protein>
<name>A0A1M6HYR4_9FLAO</name>
<dbReference type="OrthoDB" id="1097623at2"/>
<keyword evidence="2" id="KW-1185">Reference proteome</keyword>
<organism evidence="1 2">
    <name type="scientific">Mesonia phycicola</name>
    <dbReference type="NCBI Taxonomy" id="579105"/>
    <lineage>
        <taxon>Bacteria</taxon>
        <taxon>Pseudomonadati</taxon>
        <taxon>Bacteroidota</taxon>
        <taxon>Flavobacteriia</taxon>
        <taxon>Flavobacteriales</taxon>
        <taxon>Flavobacteriaceae</taxon>
        <taxon>Mesonia</taxon>
    </lineage>
</organism>
<proteinExistence type="predicted"/>
<accession>A0A1M6HYR4</accession>
<dbReference type="Proteomes" id="UP000184225">
    <property type="component" value="Unassembled WGS sequence"/>
</dbReference>
<sequence length="636" mass="73806">PADTDAKASKLALFTIFTPNLPLAGKLHKTVTCKLKKTMGFFKEKKKEKKELANLEEKAEVKLIERPRICCIDTDKAVISNLESKGYNLSTGSLGSKIKVPNSTRRENHQLLPNHDFPLNLHELDIFIIDLDNFETIDYYQEDHIREMHTGKSSFCLLSSFPETLFDPRPIAASFLRNELYKISNREYLLIAFSSSNYEVEYEPIKVTEGNARRQNIEKHSIYSFWDYIPYREVKYGKEISICKSIEDLQRLLEKYKTNSFYNQTFEHPTRWNGGKNEKYENYFPLVKNINGDIVSYVEVNEFHNLIIFPQIEDKANFLSEFLSKIAPSIYPALFPYSTTFDWKKQEEYWLPNFSQLLEDKKAIEKEYQDKLDKNESDIVSNNKKFSFLHGLVTKTGDELVESVIKFLNWLEFKNVTDFDSANGSSTILEEDIQVDIPEGLLIIECKGIGGTSTDADCSQISKIKHRRCKQRNAFDVFALYLVNHQRYQPPLKRQNPPFTEHQVQDAINDERGLLTTWQLFQLYELVQSEIISKEAARKAFINYGLIEFKPQDLEYIDEPLELFENGKICIVNIKDCLLEIDKEIIVEKNGKYVKSKIVDIQLDGKSVKSAKEGEIGLKLSKPIKKKSKLWKKASR</sequence>
<dbReference type="EMBL" id="FQYY01000031">
    <property type="protein sequence ID" value="SHJ27244.1"/>
    <property type="molecule type" value="Genomic_DNA"/>
</dbReference>
<evidence type="ECO:0000313" key="2">
    <source>
        <dbReference type="Proteomes" id="UP000184225"/>
    </source>
</evidence>
<gene>
    <name evidence="1" type="ORF">SAMN04488096_1312</name>
</gene>
<dbReference type="RefSeq" id="WP_073153920.1">
    <property type="nucleotide sequence ID" value="NZ_FQYY01000031.1"/>
</dbReference>
<feature type="non-terminal residue" evidence="1">
    <location>
        <position position="1"/>
    </location>
</feature>
<dbReference type="AlphaFoldDB" id="A0A1M6HYR4"/>
<evidence type="ECO:0000313" key="1">
    <source>
        <dbReference type="EMBL" id="SHJ27244.1"/>
    </source>
</evidence>
<reference evidence="1 2" key="1">
    <citation type="submission" date="2016-11" db="EMBL/GenBank/DDBJ databases">
        <authorList>
            <person name="Jaros S."/>
            <person name="Januszkiewicz K."/>
            <person name="Wedrychowicz H."/>
        </authorList>
    </citation>
    <scope>NUCLEOTIDE SEQUENCE [LARGE SCALE GENOMIC DNA]</scope>
    <source>
        <strain evidence="1 2">DSM 21425</strain>
    </source>
</reference>